<protein>
    <recommendedName>
        <fullName evidence="4">Integrase</fullName>
    </recommendedName>
</protein>
<sequence length="442" mass="48762">MRGAILESVNRRGLYRGESGERTWPEYLDQESAGLSESQAYREIEEWRMGYAVSQFWEGIVADSHVRALLPLEEYGPRHEIAAAYGRMRTAWENDGKRLTAEHVRASVREFRAAAVALDAAVQVRELPAPVVPAPARAASGPGVAEAQREESAPSVTALGELDDGLDGEVEDDPALPAEVEESGEREHIEALLTQLGTLAHEVGGRATRADAVRVLVDELPQHPGIWAIVRGAPGIAVATRPGHWSYWAGIYIPAKEVRVSTTTGSVIGAIAHAAWTKFDGCNLRFRTVGGEIHAVTTGWWKDQMVPRTACPTRSYVLSEDARRTWGPVTCERPGCLELTGATGTEIAYQREYTSLHIRLYHQDCTEGRVLLADCMNVPVRRAVVRKIHRRTGHPVLGEALRRWDTSAQLDTAGDQYAQRITEQRQRGINQAQERGLLFDVA</sequence>
<keyword evidence="3" id="KW-1185">Reference proteome</keyword>
<gene>
    <name evidence="2" type="ORF">QIT00_37220</name>
</gene>
<evidence type="ECO:0000313" key="2">
    <source>
        <dbReference type="EMBL" id="MDI3424108.1"/>
    </source>
</evidence>
<dbReference type="EMBL" id="JASCIS010000074">
    <property type="protein sequence ID" value="MDI3424108.1"/>
    <property type="molecule type" value="Genomic_DNA"/>
</dbReference>
<comment type="caution">
    <text evidence="2">The sequence shown here is derived from an EMBL/GenBank/DDBJ whole genome shotgun (WGS) entry which is preliminary data.</text>
</comment>
<name>A0ABT6T893_9ACTN</name>
<proteinExistence type="predicted"/>
<reference evidence="2 3" key="1">
    <citation type="submission" date="2023-05" db="EMBL/GenBank/DDBJ databases">
        <title>Draft genome sequence of Streptomyces sp. B-S-A12 isolated from a cave soil in Thailand.</title>
        <authorList>
            <person name="Chamroensaksri N."/>
            <person name="Muangham S."/>
        </authorList>
    </citation>
    <scope>NUCLEOTIDE SEQUENCE [LARGE SCALE GENOMIC DNA]</scope>
    <source>
        <strain evidence="2 3">B-S-A12</strain>
    </source>
</reference>
<dbReference type="Proteomes" id="UP001237105">
    <property type="component" value="Unassembled WGS sequence"/>
</dbReference>
<feature type="region of interest" description="Disordered" evidence="1">
    <location>
        <begin position="134"/>
        <end position="172"/>
    </location>
</feature>
<feature type="compositionally biased region" description="Acidic residues" evidence="1">
    <location>
        <begin position="161"/>
        <end position="172"/>
    </location>
</feature>
<feature type="compositionally biased region" description="Low complexity" evidence="1">
    <location>
        <begin position="134"/>
        <end position="145"/>
    </location>
</feature>
<evidence type="ECO:0000256" key="1">
    <source>
        <dbReference type="SAM" id="MobiDB-lite"/>
    </source>
</evidence>
<accession>A0ABT6T893</accession>
<organism evidence="2 3">
    <name type="scientific">Streptomyces luteolus</name>
    <dbReference type="NCBI Taxonomy" id="3043615"/>
    <lineage>
        <taxon>Bacteria</taxon>
        <taxon>Bacillati</taxon>
        <taxon>Actinomycetota</taxon>
        <taxon>Actinomycetes</taxon>
        <taxon>Kitasatosporales</taxon>
        <taxon>Streptomycetaceae</taxon>
        <taxon>Streptomyces</taxon>
    </lineage>
</organism>
<evidence type="ECO:0000313" key="3">
    <source>
        <dbReference type="Proteomes" id="UP001237105"/>
    </source>
</evidence>
<evidence type="ECO:0008006" key="4">
    <source>
        <dbReference type="Google" id="ProtNLM"/>
    </source>
</evidence>
<dbReference type="RefSeq" id="WP_282539935.1">
    <property type="nucleotide sequence ID" value="NZ_JASCIS010000074.1"/>
</dbReference>